<keyword evidence="1" id="KW-1133">Transmembrane helix</keyword>
<feature type="transmembrane region" description="Helical" evidence="1">
    <location>
        <begin position="7"/>
        <end position="27"/>
    </location>
</feature>
<accession>A0A5J5IRT3</accession>
<feature type="transmembrane region" description="Helical" evidence="1">
    <location>
        <begin position="39"/>
        <end position="58"/>
    </location>
</feature>
<feature type="transmembrane region" description="Helical" evidence="1">
    <location>
        <begin position="200"/>
        <end position="220"/>
    </location>
</feature>
<feature type="transmembrane region" description="Helical" evidence="1">
    <location>
        <begin position="453"/>
        <end position="475"/>
    </location>
</feature>
<dbReference type="Proteomes" id="UP000327039">
    <property type="component" value="Unassembled WGS sequence"/>
</dbReference>
<dbReference type="OrthoDB" id="3169698at2"/>
<feature type="transmembrane region" description="Helical" evidence="1">
    <location>
        <begin position="340"/>
        <end position="357"/>
    </location>
</feature>
<organism evidence="2 3">
    <name type="scientific">Microbacterium radiodurans</name>
    <dbReference type="NCBI Taxonomy" id="661398"/>
    <lineage>
        <taxon>Bacteria</taxon>
        <taxon>Bacillati</taxon>
        <taxon>Actinomycetota</taxon>
        <taxon>Actinomycetes</taxon>
        <taxon>Micrococcales</taxon>
        <taxon>Microbacteriaceae</taxon>
        <taxon>Microbacterium</taxon>
    </lineage>
</organism>
<sequence>MAPWVDAIAPFLIAVSVVIGPGLLVVSAAGARGWIRWSLSAPVTFSIAGLGAVLLGLLRLPFDPISFAAGLVALAGMVWFVRRLITRRFASGAPTGEHARIRREHDLAPWAVPAAVVVGLSLAAALISSRLMRGIGSPTAIAQLFDNVFHLNAIGLIHTTGNGSSLSLGNLTEASRGFYPAAFHDVVALVMGLGVSDVSIALNAVSVVMAAVVWPVSLSFLATRIFGNRADIIVLSGICASLFAAFPYRLFSFGVLYPFMSGLTMLPVLVALVMEFFRAGRSSFRRQVPVTVAVGAAAPGIALTHPSVVVAALLLALVFAVPPLLRLLRERSSVLARSQAAIALAYIVGTVAVFLIVRPPLSTAPWDPIQDPRAAVGSIALMSPGTGLIGWVLIPLAASGLIRAIRHARRYAAVLAMTTTGSILYFASAAMWHPFLRDLLAGVWYRDTERVSALFAVACLPLVILGAATITRAMAAGLRRVIPSSSAWLRTIIAVVLVGGLIVVVGQRGALTQAESWLGQSFGQAGVEPLLSEDERALLEELPDIVPANEVVLGDASTGASLTPAFSGREALTPHIFGERSKDEKMLLSRWDRVGVDPSVCEVVRELDAYWALDFGTEGVLGQDRPEIYGLDSLADAPGVEEVARVGDAALYEAVACR</sequence>
<name>A0A5J5IRT3_9MICO</name>
<dbReference type="InterPro" id="IPR046671">
    <property type="entry name" value="DUF6541"/>
</dbReference>
<feature type="transmembrane region" description="Helical" evidence="1">
    <location>
        <begin position="308"/>
        <end position="328"/>
    </location>
</feature>
<proteinExistence type="predicted"/>
<feature type="transmembrane region" description="Helical" evidence="1">
    <location>
        <begin position="232"/>
        <end position="250"/>
    </location>
</feature>
<feature type="transmembrane region" description="Helical" evidence="1">
    <location>
        <begin position="64"/>
        <end position="81"/>
    </location>
</feature>
<feature type="transmembrane region" description="Helical" evidence="1">
    <location>
        <begin position="107"/>
        <end position="127"/>
    </location>
</feature>
<comment type="caution">
    <text evidence="2">The sequence shown here is derived from an EMBL/GenBank/DDBJ whole genome shotgun (WGS) entry which is preliminary data.</text>
</comment>
<protein>
    <submittedName>
        <fullName evidence="2">Uncharacterized protein</fullName>
    </submittedName>
</protein>
<feature type="transmembrane region" description="Helical" evidence="1">
    <location>
        <begin position="284"/>
        <end position="302"/>
    </location>
</feature>
<dbReference type="Pfam" id="PF20176">
    <property type="entry name" value="DUF6541"/>
    <property type="match status" value="1"/>
</dbReference>
<feature type="transmembrane region" description="Helical" evidence="1">
    <location>
        <begin position="487"/>
        <end position="506"/>
    </location>
</feature>
<keyword evidence="3" id="KW-1185">Reference proteome</keyword>
<feature type="transmembrane region" description="Helical" evidence="1">
    <location>
        <begin position="411"/>
        <end position="433"/>
    </location>
</feature>
<keyword evidence="1" id="KW-0812">Transmembrane</keyword>
<keyword evidence="1" id="KW-0472">Membrane</keyword>
<feature type="transmembrane region" description="Helical" evidence="1">
    <location>
        <begin position="256"/>
        <end position="277"/>
    </location>
</feature>
<evidence type="ECO:0000313" key="2">
    <source>
        <dbReference type="EMBL" id="KAA9085084.1"/>
    </source>
</evidence>
<dbReference type="AlphaFoldDB" id="A0A5J5IRT3"/>
<reference evidence="3" key="1">
    <citation type="submission" date="2019-09" db="EMBL/GenBank/DDBJ databases">
        <title>Mumia zhuanghuii sp. nov. isolated from the intestinal contents of plateau pika (Ochotona curzoniae) in the Qinghai-Tibet plateau of China.</title>
        <authorList>
            <person name="Tian Z."/>
        </authorList>
    </citation>
    <scope>NUCLEOTIDE SEQUENCE [LARGE SCALE GENOMIC DNA]</scope>
    <source>
        <strain evidence="3">DSM 25564</strain>
    </source>
</reference>
<feature type="transmembrane region" description="Helical" evidence="1">
    <location>
        <begin position="377"/>
        <end position="399"/>
    </location>
</feature>
<evidence type="ECO:0000313" key="3">
    <source>
        <dbReference type="Proteomes" id="UP000327039"/>
    </source>
</evidence>
<dbReference type="EMBL" id="VYRZ01000003">
    <property type="protein sequence ID" value="KAA9085084.1"/>
    <property type="molecule type" value="Genomic_DNA"/>
</dbReference>
<dbReference type="RefSeq" id="WP_150419806.1">
    <property type="nucleotide sequence ID" value="NZ_VYRZ01000003.1"/>
</dbReference>
<gene>
    <name evidence="2" type="ORF">F6B42_11290</name>
</gene>
<evidence type="ECO:0000256" key="1">
    <source>
        <dbReference type="SAM" id="Phobius"/>
    </source>
</evidence>